<accession>A0ABN1WQL1</accession>
<dbReference type="CDD" id="cd12166">
    <property type="entry name" value="2-Hacid_dh_7"/>
    <property type="match status" value="1"/>
</dbReference>
<gene>
    <name evidence="4" type="ORF">GCM10009665_54330</name>
</gene>
<evidence type="ECO:0000256" key="2">
    <source>
        <dbReference type="ARBA" id="ARBA00023027"/>
    </source>
</evidence>
<evidence type="ECO:0000256" key="1">
    <source>
        <dbReference type="ARBA" id="ARBA00023002"/>
    </source>
</evidence>
<organism evidence="4 5">
    <name type="scientific">Kitasatospora nipponensis</name>
    <dbReference type="NCBI Taxonomy" id="258049"/>
    <lineage>
        <taxon>Bacteria</taxon>
        <taxon>Bacillati</taxon>
        <taxon>Actinomycetota</taxon>
        <taxon>Actinomycetes</taxon>
        <taxon>Kitasatosporales</taxon>
        <taxon>Streptomycetaceae</taxon>
        <taxon>Kitasatospora</taxon>
    </lineage>
</organism>
<dbReference type="PROSITE" id="PS00671">
    <property type="entry name" value="D_2_HYDROXYACID_DH_3"/>
    <property type="match status" value="1"/>
</dbReference>
<keyword evidence="2" id="KW-0520">NAD</keyword>
<dbReference type="Gene3D" id="3.40.50.720">
    <property type="entry name" value="NAD(P)-binding Rossmann-like Domain"/>
    <property type="match status" value="2"/>
</dbReference>
<dbReference type="EMBL" id="BAAALF010000122">
    <property type="protein sequence ID" value="GAA1257058.1"/>
    <property type="molecule type" value="Genomic_DNA"/>
</dbReference>
<evidence type="ECO:0000313" key="4">
    <source>
        <dbReference type="EMBL" id="GAA1257058.1"/>
    </source>
</evidence>
<dbReference type="Pfam" id="PF02826">
    <property type="entry name" value="2-Hacid_dh_C"/>
    <property type="match status" value="1"/>
</dbReference>
<dbReference type="SUPFAM" id="SSF52283">
    <property type="entry name" value="Formate/glycerate dehydrogenase catalytic domain-like"/>
    <property type="match status" value="1"/>
</dbReference>
<dbReference type="Proteomes" id="UP001500037">
    <property type="component" value="Unassembled WGS sequence"/>
</dbReference>
<evidence type="ECO:0000313" key="5">
    <source>
        <dbReference type="Proteomes" id="UP001500037"/>
    </source>
</evidence>
<proteinExistence type="predicted"/>
<dbReference type="PANTHER" id="PTHR43333:SF1">
    <property type="entry name" value="D-ISOMER SPECIFIC 2-HYDROXYACID DEHYDROGENASE NAD-BINDING DOMAIN-CONTAINING PROTEIN"/>
    <property type="match status" value="1"/>
</dbReference>
<comment type="caution">
    <text evidence="4">The sequence shown here is derived from an EMBL/GenBank/DDBJ whole genome shotgun (WGS) entry which is preliminary data.</text>
</comment>
<evidence type="ECO:0000259" key="3">
    <source>
        <dbReference type="Pfam" id="PF02826"/>
    </source>
</evidence>
<dbReference type="SUPFAM" id="SSF51735">
    <property type="entry name" value="NAD(P)-binding Rossmann-fold domains"/>
    <property type="match status" value="1"/>
</dbReference>
<dbReference type="RefSeq" id="WP_344444653.1">
    <property type="nucleotide sequence ID" value="NZ_BAAALF010000122.1"/>
</dbReference>
<sequence>MSPQPAPVVLLPYPAAEIPDLPAQLAVHQFDGVAFDGRPGPPPDELLARVELLVVPYMRTATVLPLLPRMTALRVLQTQTAGVDDVLPHVPAGVRLCNARGVHDASTAELALTLTLAALRDIPGFVRGQDAEQWRSGFYPALADRTVLIVGYGSVGAAIEDRLRPFECEVLRVARSARQSPAGPVHALADLPALLPRADVVILAVPLSPATRGLVDAGFLAALRDGALLVNVARGPVVDTDALLAELTGGRLRAALDVTDPEPLPAGHPLWHAPGLLITPHVGGSSSAFLPRARRLIGAQLNRFARGEPLANVVERP</sequence>
<dbReference type="InterPro" id="IPR006140">
    <property type="entry name" value="D-isomer_DH_NAD-bd"/>
</dbReference>
<reference evidence="4 5" key="1">
    <citation type="journal article" date="2019" name="Int. J. Syst. Evol. Microbiol.">
        <title>The Global Catalogue of Microorganisms (GCM) 10K type strain sequencing project: providing services to taxonomists for standard genome sequencing and annotation.</title>
        <authorList>
            <consortium name="The Broad Institute Genomics Platform"/>
            <consortium name="The Broad Institute Genome Sequencing Center for Infectious Disease"/>
            <person name="Wu L."/>
            <person name="Ma J."/>
        </authorList>
    </citation>
    <scope>NUCLEOTIDE SEQUENCE [LARGE SCALE GENOMIC DNA]</scope>
    <source>
        <strain evidence="4 5">JCM 13004</strain>
    </source>
</reference>
<dbReference type="InterPro" id="IPR029753">
    <property type="entry name" value="D-isomer_DH_CS"/>
</dbReference>
<protein>
    <submittedName>
        <fullName evidence="4">2-hydroxyacid dehydrogenase</fullName>
    </submittedName>
</protein>
<dbReference type="InterPro" id="IPR036291">
    <property type="entry name" value="NAD(P)-bd_dom_sf"/>
</dbReference>
<dbReference type="PANTHER" id="PTHR43333">
    <property type="entry name" value="2-HACID_DH_C DOMAIN-CONTAINING PROTEIN"/>
    <property type="match status" value="1"/>
</dbReference>
<keyword evidence="1" id="KW-0560">Oxidoreductase</keyword>
<feature type="domain" description="D-isomer specific 2-hydroxyacid dehydrogenase NAD-binding" evidence="3">
    <location>
        <begin position="113"/>
        <end position="283"/>
    </location>
</feature>
<name>A0ABN1WQL1_9ACTN</name>
<keyword evidence="5" id="KW-1185">Reference proteome</keyword>